<feature type="domain" description="Phospholipase/carboxylesterase/thioesterase" evidence="3">
    <location>
        <begin position="17"/>
        <end position="215"/>
    </location>
</feature>
<evidence type="ECO:0000313" key="7">
    <source>
        <dbReference type="Proteomes" id="UP001208692"/>
    </source>
</evidence>
<evidence type="ECO:0000313" key="4">
    <source>
        <dbReference type="EMBL" id="GJM50946.1"/>
    </source>
</evidence>
<dbReference type="PANTHER" id="PTHR10655:SF17">
    <property type="entry name" value="LYSOPHOSPHOLIPASE-LIKE PROTEIN 1"/>
    <property type="match status" value="1"/>
</dbReference>
<dbReference type="InterPro" id="IPR029058">
    <property type="entry name" value="AB_hydrolase_fold"/>
</dbReference>
<evidence type="ECO:0000313" key="6">
    <source>
        <dbReference type="Proteomes" id="UP001207736"/>
    </source>
</evidence>
<reference evidence="4 7" key="1">
    <citation type="submission" date="2021-11" db="EMBL/GenBank/DDBJ databases">
        <title>Draft genome sequence of Capnocytophaga sp. strain KC07075 isolated from cat oral cavity.</title>
        <authorList>
            <person name="Suzuki M."/>
            <person name="Imaoka K."/>
            <person name="Kimura M."/>
            <person name="Morikawa S."/>
            <person name="Maeda K."/>
        </authorList>
    </citation>
    <scope>NUCLEOTIDE SEQUENCE</scope>
    <source>
        <strain evidence="4">KC07075</strain>
        <strain evidence="5 7">KC07079</strain>
    </source>
</reference>
<organism evidence="4 6">
    <name type="scientific">Capnocytophaga catalasegens</name>
    <dbReference type="NCBI Taxonomy" id="1004260"/>
    <lineage>
        <taxon>Bacteria</taxon>
        <taxon>Pseudomonadati</taxon>
        <taxon>Bacteroidota</taxon>
        <taxon>Flavobacteriia</taxon>
        <taxon>Flavobacteriales</taxon>
        <taxon>Flavobacteriaceae</taxon>
        <taxon>Capnocytophaga</taxon>
    </lineage>
</organism>
<dbReference type="Proteomes" id="UP001208692">
    <property type="component" value="Unassembled WGS sequence"/>
</dbReference>
<keyword evidence="2" id="KW-0378">Hydrolase</keyword>
<evidence type="ECO:0000256" key="2">
    <source>
        <dbReference type="ARBA" id="ARBA00022801"/>
    </source>
</evidence>
<dbReference type="Pfam" id="PF02230">
    <property type="entry name" value="Abhydrolase_2"/>
    <property type="match status" value="1"/>
</dbReference>
<accession>A0AAV5AZJ5</accession>
<dbReference type="InterPro" id="IPR003140">
    <property type="entry name" value="PLipase/COase/thioEstase"/>
</dbReference>
<dbReference type="Proteomes" id="UP001207736">
    <property type="component" value="Unassembled WGS sequence"/>
</dbReference>
<dbReference type="RefSeq" id="WP_264846380.1">
    <property type="nucleotide sequence ID" value="NZ_BPMA01000021.1"/>
</dbReference>
<dbReference type="AlphaFoldDB" id="A0AAV5AZJ5"/>
<gene>
    <name evidence="4" type="ORF">RCZ15_19190</name>
    <name evidence="5" type="ORF">RCZ16_04480</name>
</gene>
<name>A0AAV5AZJ5_9FLAO</name>
<protein>
    <submittedName>
        <fullName evidence="4">Phospholipase</fullName>
    </submittedName>
</protein>
<keyword evidence="7" id="KW-1185">Reference proteome</keyword>
<dbReference type="EMBL" id="BQKB01000009">
    <property type="protein sequence ID" value="GJM52130.1"/>
    <property type="molecule type" value="Genomic_DNA"/>
</dbReference>
<proteinExistence type="inferred from homology"/>
<dbReference type="InterPro" id="IPR050565">
    <property type="entry name" value="LYPA1-2/EST-like"/>
</dbReference>
<dbReference type="EMBL" id="BQKA01000036">
    <property type="protein sequence ID" value="GJM50946.1"/>
    <property type="molecule type" value="Genomic_DNA"/>
</dbReference>
<evidence type="ECO:0000256" key="1">
    <source>
        <dbReference type="ARBA" id="ARBA00006499"/>
    </source>
</evidence>
<sequence>MQVFSLDYLLRPAKIVPQEGKSPVIVMIHGYGSNKEDLFSFAEELPEQYVIVSVQAPYPLSDFGYAWYAIDLYSERWCDIVQAKTSQGQILTFIDQICNSYDLDRDNVTLLGFSQGCILSLSIALSFPDKVHRVVGLSGYIESSMLDSNFSQNDFSQLKIYLSHGASDQVIPIEWARESVPFLQNLNIDFTYEEFPVGHSVSPQNFYSFREWIKKNP</sequence>
<comment type="caution">
    <text evidence="4">The sequence shown here is derived from an EMBL/GenBank/DDBJ whole genome shotgun (WGS) entry which is preliminary data.</text>
</comment>
<evidence type="ECO:0000259" key="3">
    <source>
        <dbReference type="Pfam" id="PF02230"/>
    </source>
</evidence>
<dbReference type="PANTHER" id="PTHR10655">
    <property type="entry name" value="LYSOPHOSPHOLIPASE-RELATED"/>
    <property type="match status" value="1"/>
</dbReference>
<dbReference type="Gene3D" id="3.40.50.1820">
    <property type="entry name" value="alpha/beta hydrolase"/>
    <property type="match status" value="1"/>
</dbReference>
<evidence type="ECO:0000313" key="5">
    <source>
        <dbReference type="EMBL" id="GJM52130.1"/>
    </source>
</evidence>
<dbReference type="GO" id="GO:0016787">
    <property type="term" value="F:hydrolase activity"/>
    <property type="evidence" value="ECO:0007669"/>
    <property type="project" value="UniProtKB-KW"/>
</dbReference>
<dbReference type="SUPFAM" id="SSF53474">
    <property type="entry name" value="alpha/beta-Hydrolases"/>
    <property type="match status" value="1"/>
</dbReference>
<comment type="similarity">
    <text evidence="1">Belongs to the AB hydrolase superfamily. AB hydrolase 2 family.</text>
</comment>